<keyword evidence="4" id="KW-0812">Transmembrane</keyword>
<evidence type="ECO:0000256" key="2">
    <source>
        <dbReference type="ARBA" id="ARBA00006727"/>
    </source>
</evidence>
<evidence type="ECO:0000256" key="3">
    <source>
        <dbReference type="SAM" id="MobiDB-lite"/>
    </source>
</evidence>
<proteinExistence type="inferred from homology"/>
<evidence type="ECO:0000259" key="5">
    <source>
        <dbReference type="PROSITE" id="PS50850"/>
    </source>
</evidence>
<organism evidence="6 7">
    <name type="scientific">Hyaloscypha bicolor E</name>
    <dbReference type="NCBI Taxonomy" id="1095630"/>
    <lineage>
        <taxon>Eukaryota</taxon>
        <taxon>Fungi</taxon>
        <taxon>Dikarya</taxon>
        <taxon>Ascomycota</taxon>
        <taxon>Pezizomycotina</taxon>
        <taxon>Leotiomycetes</taxon>
        <taxon>Helotiales</taxon>
        <taxon>Hyaloscyphaceae</taxon>
        <taxon>Hyaloscypha</taxon>
        <taxon>Hyaloscypha bicolor</taxon>
    </lineage>
</organism>
<dbReference type="GO" id="GO:0022857">
    <property type="term" value="F:transmembrane transporter activity"/>
    <property type="evidence" value="ECO:0007669"/>
    <property type="project" value="InterPro"/>
</dbReference>
<dbReference type="Pfam" id="PF07690">
    <property type="entry name" value="MFS_1"/>
    <property type="match status" value="1"/>
</dbReference>
<comment type="similarity">
    <text evidence="2">Belongs to the major facilitator superfamily. Monocarboxylate porter (TC 2.A.1.13) family.</text>
</comment>
<keyword evidence="7" id="KW-1185">Reference proteome</keyword>
<keyword evidence="4" id="KW-0472">Membrane</keyword>
<feature type="compositionally biased region" description="Polar residues" evidence="3">
    <location>
        <begin position="27"/>
        <end position="44"/>
    </location>
</feature>
<feature type="transmembrane region" description="Helical" evidence="4">
    <location>
        <begin position="359"/>
        <end position="381"/>
    </location>
</feature>
<dbReference type="SUPFAM" id="SSF103473">
    <property type="entry name" value="MFS general substrate transporter"/>
    <property type="match status" value="1"/>
</dbReference>
<keyword evidence="4" id="KW-1133">Transmembrane helix</keyword>
<dbReference type="EMBL" id="KZ613803">
    <property type="protein sequence ID" value="PMD59839.1"/>
    <property type="molecule type" value="Genomic_DNA"/>
</dbReference>
<protein>
    <submittedName>
        <fullName evidence="6">MFS general substrate transporter</fullName>
    </submittedName>
</protein>
<comment type="subcellular location">
    <subcellularLocation>
        <location evidence="1">Membrane</location>
        <topology evidence="1">Multi-pass membrane protein</topology>
    </subcellularLocation>
</comment>
<feature type="region of interest" description="Disordered" evidence="3">
    <location>
        <begin position="24"/>
        <end position="46"/>
    </location>
</feature>
<dbReference type="InterPro" id="IPR036259">
    <property type="entry name" value="MFS_trans_sf"/>
</dbReference>
<accession>A0A2J6TA01</accession>
<reference evidence="6 7" key="1">
    <citation type="submission" date="2016-04" db="EMBL/GenBank/DDBJ databases">
        <title>A degradative enzymes factory behind the ericoid mycorrhizal symbiosis.</title>
        <authorList>
            <consortium name="DOE Joint Genome Institute"/>
            <person name="Martino E."/>
            <person name="Morin E."/>
            <person name="Grelet G."/>
            <person name="Kuo A."/>
            <person name="Kohler A."/>
            <person name="Daghino S."/>
            <person name="Barry K."/>
            <person name="Choi C."/>
            <person name="Cichocki N."/>
            <person name="Clum A."/>
            <person name="Copeland A."/>
            <person name="Hainaut M."/>
            <person name="Haridas S."/>
            <person name="Labutti K."/>
            <person name="Lindquist E."/>
            <person name="Lipzen A."/>
            <person name="Khouja H.-R."/>
            <person name="Murat C."/>
            <person name="Ohm R."/>
            <person name="Olson A."/>
            <person name="Spatafora J."/>
            <person name="Veneault-Fourrey C."/>
            <person name="Henrissat B."/>
            <person name="Grigoriev I."/>
            <person name="Martin F."/>
            <person name="Perotto S."/>
        </authorList>
    </citation>
    <scope>NUCLEOTIDE SEQUENCE [LARGE SCALE GENOMIC DNA]</scope>
    <source>
        <strain evidence="6 7">E</strain>
    </source>
</reference>
<feature type="transmembrane region" description="Helical" evidence="4">
    <location>
        <begin position="421"/>
        <end position="443"/>
    </location>
</feature>
<dbReference type="PANTHER" id="PTHR11360:SF177">
    <property type="entry name" value="RIBOFLAVIN TRANSPORTER MCH5"/>
    <property type="match status" value="1"/>
</dbReference>
<dbReference type="RefSeq" id="XP_024736743.1">
    <property type="nucleotide sequence ID" value="XM_024880235.1"/>
</dbReference>
<evidence type="ECO:0000256" key="1">
    <source>
        <dbReference type="ARBA" id="ARBA00004141"/>
    </source>
</evidence>
<dbReference type="InterPro" id="IPR011701">
    <property type="entry name" value="MFS"/>
</dbReference>
<feature type="transmembrane region" description="Helical" evidence="4">
    <location>
        <begin position="326"/>
        <end position="347"/>
    </location>
</feature>
<feature type="transmembrane region" description="Helical" evidence="4">
    <location>
        <begin position="128"/>
        <end position="147"/>
    </location>
</feature>
<feature type="transmembrane region" description="Helical" evidence="4">
    <location>
        <begin position="96"/>
        <end position="116"/>
    </location>
</feature>
<dbReference type="Proteomes" id="UP000235371">
    <property type="component" value="Unassembled WGS sequence"/>
</dbReference>
<feature type="domain" description="Major facilitator superfamily (MFS) profile" evidence="5">
    <location>
        <begin position="58"/>
        <end position="447"/>
    </location>
</feature>
<feature type="transmembrane region" description="Helical" evidence="4">
    <location>
        <begin position="153"/>
        <end position="174"/>
    </location>
</feature>
<sequence length="454" mass="49332">MTLTNFSEGESTLIISAKKGDEESGEFSATTASTGALSRTTQTTDRSDEFPIDGGFEGWTCVIGGWFALFATFGWLNSMGLFQTYYEAVLLSSYSASSISWIFTTQLFLMWAGGALFGRIVDTYGTKYIAIVCTIACTFFVAMLSLSTEYYQIFLTQGVGFGLAASGLFSCGIVSTGQFFHKRKALALGIVLAGSSTGGVIHPIYLHFLIPKIGFPNAIRVNALVIASCGVVSCFLMRTRLPEKEWDPKAKFLDFALFRQRIFAVYCLGTFFVVYGLFSTWNYLPTMSLRHKFSDSLAIYTIVILNGSSIIGRILPAYLADRFGRWNSISIVSLMNAILLLAFWLPLEGNPNTTHAQVFALSAMAGFATGACISVFMPCVAELGPVESLGTRFGMYQTVIGFGGLTSLPIQGALIPQDHGSFSHLIIFSSVCILGGSMIISLARMLRVGFKLRG</sequence>
<feature type="transmembrane region" description="Helical" evidence="4">
    <location>
        <begin position="56"/>
        <end position="76"/>
    </location>
</feature>
<dbReference type="Gene3D" id="1.20.1250.20">
    <property type="entry name" value="MFS general substrate transporter like domains"/>
    <property type="match status" value="2"/>
</dbReference>
<feature type="transmembrane region" description="Helical" evidence="4">
    <location>
        <begin position="218"/>
        <end position="237"/>
    </location>
</feature>
<dbReference type="InParanoid" id="A0A2J6TA01"/>
<dbReference type="PROSITE" id="PS50850">
    <property type="entry name" value="MFS"/>
    <property type="match status" value="1"/>
</dbReference>
<feature type="transmembrane region" description="Helical" evidence="4">
    <location>
        <begin position="186"/>
        <end position="206"/>
    </location>
</feature>
<evidence type="ECO:0000313" key="6">
    <source>
        <dbReference type="EMBL" id="PMD59839.1"/>
    </source>
</evidence>
<dbReference type="GO" id="GO:0016020">
    <property type="term" value="C:membrane"/>
    <property type="evidence" value="ECO:0007669"/>
    <property type="project" value="UniProtKB-SubCell"/>
</dbReference>
<dbReference type="AlphaFoldDB" id="A0A2J6TA01"/>
<dbReference type="InterPro" id="IPR050327">
    <property type="entry name" value="Proton-linked_MCT"/>
</dbReference>
<gene>
    <name evidence="6" type="ORF">K444DRAFT_612914</name>
</gene>
<dbReference type="OrthoDB" id="5667at2759"/>
<feature type="transmembrane region" description="Helical" evidence="4">
    <location>
        <begin position="298"/>
        <end position="319"/>
    </location>
</feature>
<evidence type="ECO:0000313" key="7">
    <source>
        <dbReference type="Proteomes" id="UP000235371"/>
    </source>
</evidence>
<dbReference type="GeneID" id="36588312"/>
<dbReference type="InterPro" id="IPR020846">
    <property type="entry name" value="MFS_dom"/>
</dbReference>
<dbReference type="PANTHER" id="PTHR11360">
    <property type="entry name" value="MONOCARBOXYLATE TRANSPORTER"/>
    <property type="match status" value="1"/>
</dbReference>
<evidence type="ECO:0000256" key="4">
    <source>
        <dbReference type="SAM" id="Phobius"/>
    </source>
</evidence>
<name>A0A2J6TA01_9HELO</name>
<feature type="transmembrane region" description="Helical" evidence="4">
    <location>
        <begin position="258"/>
        <end position="278"/>
    </location>
</feature>
<feature type="transmembrane region" description="Helical" evidence="4">
    <location>
        <begin position="393"/>
        <end position="415"/>
    </location>
</feature>